<dbReference type="OrthoDB" id="8478755at2"/>
<proteinExistence type="predicted"/>
<dbReference type="AlphaFoldDB" id="A0A345ZZM2"/>
<organism evidence="1 2">
    <name type="scientific">Pseudolabrys taiwanensis</name>
    <dbReference type="NCBI Taxonomy" id="331696"/>
    <lineage>
        <taxon>Bacteria</taxon>
        <taxon>Pseudomonadati</taxon>
        <taxon>Pseudomonadota</taxon>
        <taxon>Alphaproteobacteria</taxon>
        <taxon>Hyphomicrobiales</taxon>
        <taxon>Xanthobacteraceae</taxon>
        <taxon>Pseudolabrys</taxon>
    </lineage>
</organism>
<gene>
    <name evidence="1" type="ORF">DW352_18725</name>
</gene>
<dbReference type="KEGG" id="ptaw:DW352_18725"/>
<dbReference type="RefSeq" id="WP_115692748.1">
    <property type="nucleotide sequence ID" value="NZ_CP031417.1"/>
</dbReference>
<protein>
    <submittedName>
        <fullName evidence="1">Uncharacterized protein</fullName>
    </submittedName>
</protein>
<dbReference type="Proteomes" id="UP000254889">
    <property type="component" value="Chromosome"/>
</dbReference>
<dbReference type="EMBL" id="CP031417">
    <property type="protein sequence ID" value="AXK82369.1"/>
    <property type="molecule type" value="Genomic_DNA"/>
</dbReference>
<evidence type="ECO:0000313" key="2">
    <source>
        <dbReference type="Proteomes" id="UP000254889"/>
    </source>
</evidence>
<evidence type="ECO:0000313" key="1">
    <source>
        <dbReference type="EMBL" id="AXK82369.1"/>
    </source>
</evidence>
<reference evidence="1 2" key="1">
    <citation type="submission" date="2018-07" db="EMBL/GenBank/DDBJ databases">
        <authorList>
            <person name="Quirk P.G."/>
            <person name="Krulwich T.A."/>
        </authorList>
    </citation>
    <scope>NUCLEOTIDE SEQUENCE [LARGE SCALE GENOMIC DNA]</scope>
    <source>
        <strain evidence="1 2">CC-BB4</strain>
    </source>
</reference>
<accession>A0A345ZZM2</accession>
<sequence length="150" mass="16787">MKVFVGTAQEYKEVAHLFGDESAAKPDAASSQIPAKTAKGESEAAALSSEIIEYAFSRIPLSQNQSKVWRTIVDAYPNWVNVIELADRTGLSRQEIAGVWGALGRRLAHTTGWPTDEWPMDEDRDHNNLRRYRAHADLVRLVKAGRIKLK</sequence>
<keyword evidence="2" id="KW-1185">Reference proteome</keyword>
<name>A0A345ZZM2_9HYPH</name>